<dbReference type="AlphaFoldDB" id="A5FUV8"/>
<sequence length="270" mass="29095">MSTAALRRLGLVAILAALAGCAARPDAHAPPFANKPYAAFSRGAAIRIAEGEWRYWGSPVIDGPADDEPVLSPPALQERDNAGWQEVGLYWWIGMNAGHPEDRWTGKHDAAGRVFPRAVNGSYAWSAAFISYVMRMAGAGPRFPYAADHARYIDAAWRAAHDGAKHPELLAENPETHAPAPGDLICAGRASAAHITYADLPTRGYFPAHCAIVVAATPSELSVIGGNVDNTVALTHVPLTASGTLLHRDGTIVDPRYDWFVVLRVLYRRD</sequence>
<dbReference type="PIRSF" id="PIRSF028415">
    <property type="entry name" value="UCP028415"/>
    <property type="match status" value="1"/>
</dbReference>
<evidence type="ECO:0000313" key="4">
    <source>
        <dbReference type="Proteomes" id="UP000000245"/>
    </source>
</evidence>
<dbReference type="InterPro" id="IPR019262">
    <property type="entry name" value="DUF2272"/>
</dbReference>
<dbReference type="EMBL" id="CP000697">
    <property type="protein sequence ID" value="ABQ29390.1"/>
    <property type="molecule type" value="Genomic_DNA"/>
</dbReference>
<feature type="signal peptide" evidence="1">
    <location>
        <begin position="1"/>
        <end position="29"/>
    </location>
</feature>
<dbReference type="Proteomes" id="UP000000245">
    <property type="component" value="Chromosome"/>
</dbReference>
<feature type="domain" description="DUF2272" evidence="2">
    <location>
        <begin position="78"/>
        <end position="265"/>
    </location>
</feature>
<dbReference type="KEGG" id="acr:Acry_0162"/>
<dbReference type="RefSeq" id="WP_011941320.1">
    <property type="nucleotide sequence ID" value="NC_009484.1"/>
</dbReference>
<dbReference type="Pfam" id="PF10030">
    <property type="entry name" value="DUF2272"/>
    <property type="match status" value="1"/>
</dbReference>
<accession>A5FUV8</accession>
<keyword evidence="4" id="KW-1185">Reference proteome</keyword>
<evidence type="ECO:0000259" key="2">
    <source>
        <dbReference type="Pfam" id="PF10030"/>
    </source>
</evidence>
<evidence type="ECO:0000313" key="3">
    <source>
        <dbReference type="EMBL" id="ABQ29390.1"/>
    </source>
</evidence>
<keyword evidence="1" id="KW-0732">Signal</keyword>
<evidence type="ECO:0000256" key="1">
    <source>
        <dbReference type="SAM" id="SignalP"/>
    </source>
</evidence>
<proteinExistence type="predicted"/>
<feature type="chain" id="PRO_5002681771" evidence="1">
    <location>
        <begin position="30"/>
        <end position="270"/>
    </location>
</feature>
<dbReference type="eggNOG" id="COG4322">
    <property type="taxonomic scope" value="Bacteria"/>
</dbReference>
<dbReference type="InterPro" id="IPR014545">
    <property type="entry name" value="UCP028415"/>
</dbReference>
<dbReference type="PROSITE" id="PS51257">
    <property type="entry name" value="PROKAR_LIPOPROTEIN"/>
    <property type="match status" value="1"/>
</dbReference>
<gene>
    <name evidence="3" type="ordered locus">Acry_0162</name>
</gene>
<reference evidence="3 4" key="1">
    <citation type="submission" date="2007-05" db="EMBL/GenBank/DDBJ databases">
        <title>Complete sequence of chromosome of Acidiphilium cryptum JF-5.</title>
        <authorList>
            <consortium name="US DOE Joint Genome Institute"/>
            <person name="Copeland A."/>
            <person name="Lucas S."/>
            <person name="Lapidus A."/>
            <person name="Barry K."/>
            <person name="Detter J.C."/>
            <person name="Glavina del Rio T."/>
            <person name="Hammon N."/>
            <person name="Israni S."/>
            <person name="Dalin E."/>
            <person name="Tice H."/>
            <person name="Pitluck S."/>
            <person name="Sims D."/>
            <person name="Brettin T."/>
            <person name="Bruce D."/>
            <person name="Han C."/>
            <person name="Schmutz J."/>
            <person name="Larimer F."/>
            <person name="Land M."/>
            <person name="Hauser L."/>
            <person name="Kyrpides N."/>
            <person name="Kim E."/>
            <person name="Magnuson T."/>
            <person name="Richardson P."/>
        </authorList>
    </citation>
    <scope>NUCLEOTIDE SEQUENCE [LARGE SCALE GENOMIC DNA]</scope>
    <source>
        <strain evidence="3 4">JF-5</strain>
    </source>
</reference>
<organism evidence="3 4">
    <name type="scientific">Acidiphilium cryptum (strain JF-5)</name>
    <dbReference type="NCBI Taxonomy" id="349163"/>
    <lineage>
        <taxon>Bacteria</taxon>
        <taxon>Pseudomonadati</taxon>
        <taxon>Pseudomonadota</taxon>
        <taxon>Alphaproteobacteria</taxon>
        <taxon>Acetobacterales</taxon>
        <taxon>Acidocellaceae</taxon>
        <taxon>Acidiphilium</taxon>
    </lineage>
</organism>
<name>A5FUV8_ACICJ</name>
<dbReference type="STRING" id="349163.Acry_0162"/>
<protein>
    <submittedName>
        <fullName evidence="3">Uncharacterized protein-like protein</fullName>
    </submittedName>
</protein>
<dbReference type="HOGENOM" id="CLU_078702_0_0_5"/>